<dbReference type="Gene3D" id="1.10.441.10">
    <property type="entry name" value="Phosphomannose Isomerase, domain 2"/>
    <property type="match status" value="1"/>
</dbReference>
<dbReference type="GO" id="GO:0005975">
    <property type="term" value="P:carbohydrate metabolic process"/>
    <property type="evidence" value="ECO:0007669"/>
    <property type="project" value="InterPro"/>
</dbReference>
<evidence type="ECO:0000256" key="13">
    <source>
        <dbReference type="RuleBase" id="RU004189"/>
    </source>
</evidence>
<evidence type="ECO:0000256" key="3">
    <source>
        <dbReference type="ARBA" id="ARBA00004666"/>
    </source>
</evidence>
<dbReference type="PIRSF" id="PIRSF001480">
    <property type="entry name" value="Mannose-6-phosphate_isomerase"/>
    <property type="match status" value="1"/>
</dbReference>
<dbReference type="Pfam" id="PF01238">
    <property type="entry name" value="PMI_typeI_C"/>
    <property type="match status" value="1"/>
</dbReference>
<feature type="binding site" evidence="11">
    <location>
        <position position="118"/>
    </location>
    <ligand>
        <name>Zn(2+)</name>
        <dbReference type="ChEBI" id="CHEBI:29105"/>
    </ligand>
</feature>
<evidence type="ECO:0000313" key="19">
    <source>
        <dbReference type="Proteomes" id="UP000521943"/>
    </source>
</evidence>
<comment type="cofactor">
    <cofactor evidence="11 12">
        <name>Zn(2+)</name>
        <dbReference type="ChEBI" id="CHEBI:29105"/>
    </cofactor>
    <text evidence="11 12">Binds 1 zinc ion per subunit.</text>
</comment>
<comment type="function">
    <text evidence="2">Involved in the synthesis of the GDP-mannose and dolichol-phosphate-mannose required for a number of critical mannosyl transfer reactions.</text>
</comment>
<dbReference type="PROSITE" id="PS00965">
    <property type="entry name" value="PMI_I_1"/>
    <property type="match status" value="1"/>
</dbReference>
<organism evidence="18 19">
    <name type="scientific">Ephemerocybe angulata</name>
    <dbReference type="NCBI Taxonomy" id="980116"/>
    <lineage>
        <taxon>Eukaryota</taxon>
        <taxon>Fungi</taxon>
        <taxon>Dikarya</taxon>
        <taxon>Basidiomycota</taxon>
        <taxon>Agaricomycotina</taxon>
        <taxon>Agaricomycetes</taxon>
        <taxon>Agaricomycetidae</taxon>
        <taxon>Agaricales</taxon>
        <taxon>Agaricineae</taxon>
        <taxon>Psathyrellaceae</taxon>
        <taxon>Ephemerocybe</taxon>
    </lineage>
</organism>
<evidence type="ECO:0000256" key="10">
    <source>
        <dbReference type="PIRSR" id="PIRSR001480-1"/>
    </source>
</evidence>
<proteinExistence type="inferred from homology"/>
<evidence type="ECO:0000256" key="9">
    <source>
        <dbReference type="ARBA" id="ARBA00023235"/>
    </source>
</evidence>
<dbReference type="InterPro" id="IPR014710">
    <property type="entry name" value="RmlC-like_jellyroll"/>
</dbReference>
<gene>
    <name evidence="18" type="ORF">DFP72DRAFT_804679</name>
</gene>
<protein>
    <recommendedName>
        <fullName evidence="6 12">Mannose-6-phosphate isomerase</fullName>
        <ecNumber evidence="5 12">5.3.1.8</ecNumber>
    </recommendedName>
</protein>
<accession>A0A8H6MEB8</accession>
<evidence type="ECO:0000256" key="2">
    <source>
        <dbReference type="ARBA" id="ARBA00002564"/>
    </source>
</evidence>
<dbReference type="AlphaFoldDB" id="A0A8H6MEB8"/>
<feature type="domain" description="Phosphomannose isomerase type I catalytic" evidence="16">
    <location>
        <begin position="10"/>
        <end position="160"/>
    </location>
</feature>
<name>A0A8H6MEB8_9AGAR</name>
<evidence type="ECO:0000256" key="1">
    <source>
        <dbReference type="ARBA" id="ARBA00000757"/>
    </source>
</evidence>
<dbReference type="Gene3D" id="2.60.120.10">
    <property type="entry name" value="Jelly Rolls"/>
    <property type="match status" value="2"/>
</dbReference>
<dbReference type="SUPFAM" id="SSF51182">
    <property type="entry name" value="RmlC-like cupins"/>
    <property type="match status" value="1"/>
</dbReference>
<keyword evidence="8 11" id="KW-0862">Zinc</keyword>
<comment type="similarity">
    <text evidence="4 13">Belongs to the mannose-6-phosphate isomerase type 1 family.</text>
</comment>
<evidence type="ECO:0000256" key="11">
    <source>
        <dbReference type="PIRSR" id="PIRSR001480-2"/>
    </source>
</evidence>
<dbReference type="NCBIfam" id="TIGR00218">
    <property type="entry name" value="manA"/>
    <property type="match status" value="1"/>
</dbReference>
<evidence type="ECO:0000256" key="4">
    <source>
        <dbReference type="ARBA" id="ARBA00010772"/>
    </source>
</evidence>
<keyword evidence="19" id="KW-1185">Reference proteome</keyword>
<dbReference type="GO" id="GO:0005829">
    <property type="term" value="C:cytosol"/>
    <property type="evidence" value="ECO:0007669"/>
    <property type="project" value="TreeGrafter"/>
</dbReference>
<dbReference type="InterPro" id="IPR018050">
    <property type="entry name" value="Pmannose_isomerase-type1_CS"/>
</dbReference>
<dbReference type="Pfam" id="PF20512">
    <property type="entry name" value="PMI_typeI_hel"/>
    <property type="match status" value="1"/>
</dbReference>
<dbReference type="Pfam" id="PF20511">
    <property type="entry name" value="PMI_typeI_cat"/>
    <property type="match status" value="1"/>
</dbReference>
<comment type="pathway">
    <text evidence="3 14">Nucleotide-sugar biosynthesis; GDP-alpha-D-mannose biosynthesis; alpha-D-mannose 1-phosphate from D-fructose 6-phosphate: step 1/2.</text>
</comment>
<evidence type="ECO:0000256" key="12">
    <source>
        <dbReference type="RuleBase" id="RU000611"/>
    </source>
</evidence>
<dbReference type="EMBL" id="JACGCI010000011">
    <property type="protein sequence ID" value="KAF6760862.1"/>
    <property type="molecule type" value="Genomic_DNA"/>
</dbReference>
<dbReference type="CDD" id="cd07011">
    <property type="entry name" value="cupin_PMI_type_I_N"/>
    <property type="match status" value="1"/>
</dbReference>
<evidence type="ECO:0000256" key="7">
    <source>
        <dbReference type="ARBA" id="ARBA00022723"/>
    </source>
</evidence>
<evidence type="ECO:0000259" key="16">
    <source>
        <dbReference type="Pfam" id="PF20511"/>
    </source>
</evidence>
<sequence>MTAPSASPRVFKVIPTIQQYEWGKVGREAKVAQFAEASQLPGFSVDEGAPYAELWMGTHSSSPSVVKDSGDLLSDHLREHQDLIGSQIIDKFEDAKNGNLPFLFKVLSIAKALSIQSHPDKETAKQLHAISPKIYKDPNHKPEMALALTDFEALCGFRPVNDIARNLRDTPELESIIPPTILHDFYQLETQDIPKEKAALKNLFAAVMTTPTEKVHSAVEAIVQRYQREQIPDEKLHSLILRLHSQFPHDIGILCPYLLNILHLKPGEAIFLGAGEPHAYISGEAIECMANSDNVIRAGLTPKLRDVPNLVLGLTYETGEGTRHHVSPDAFSTEEQEGAQSLLYDPPIEEFSVLRLDIPKATSAAQRAVAGPSLAIVTAGEGTLSWSQAEDDERVQERRELRVGMGDVVFIGADTPLSFSSPGSSSGLNVYRAFVEV</sequence>
<feature type="domain" description="Phosphomannose isomerase type I helical insertion" evidence="17">
    <location>
        <begin position="189"/>
        <end position="259"/>
    </location>
</feature>
<dbReference type="InterPro" id="IPR046458">
    <property type="entry name" value="PMI_typeI_hel"/>
</dbReference>
<dbReference type="EC" id="5.3.1.8" evidence="5 12"/>
<comment type="caution">
    <text evidence="18">The sequence shown here is derived from an EMBL/GenBank/DDBJ whole genome shotgun (WGS) entry which is preliminary data.</text>
</comment>
<dbReference type="InterPro" id="IPR046456">
    <property type="entry name" value="PMI_typeI_C"/>
</dbReference>
<evidence type="ECO:0000256" key="14">
    <source>
        <dbReference type="RuleBase" id="RU004248"/>
    </source>
</evidence>
<evidence type="ECO:0000259" key="17">
    <source>
        <dbReference type="Pfam" id="PF20512"/>
    </source>
</evidence>
<feature type="active site" evidence="10">
    <location>
        <position position="297"/>
    </location>
</feature>
<dbReference type="InterPro" id="IPR046457">
    <property type="entry name" value="PMI_typeI_cat"/>
</dbReference>
<keyword evidence="7 11" id="KW-0479">Metal-binding</keyword>
<feature type="domain" description="Phosphomannose isomerase type I C-terminal" evidence="15">
    <location>
        <begin position="341"/>
        <end position="387"/>
    </location>
</feature>
<dbReference type="PANTHER" id="PTHR10309:SF0">
    <property type="entry name" value="MANNOSE-6-PHOSPHATE ISOMERASE"/>
    <property type="match status" value="1"/>
</dbReference>
<dbReference type="InterPro" id="IPR011051">
    <property type="entry name" value="RmlC_Cupin_sf"/>
</dbReference>
<reference evidence="18 19" key="1">
    <citation type="submission" date="2020-07" db="EMBL/GenBank/DDBJ databases">
        <title>Comparative genomics of pyrophilous fungi reveals a link between fire events and developmental genes.</title>
        <authorList>
            <consortium name="DOE Joint Genome Institute"/>
            <person name="Steindorff A.S."/>
            <person name="Carver A."/>
            <person name="Calhoun S."/>
            <person name="Stillman K."/>
            <person name="Liu H."/>
            <person name="Lipzen A."/>
            <person name="Pangilinan J."/>
            <person name="Labutti K."/>
            <person name="Bruns T.D."/>
            <person name="Grigoriev I.V."/>
        </authorList>
    </citation>
    <scope>NUCLEOTIDE SEQUENCE [LARGE SCALE GENOMIC DNA]</scope>
    <source>
        <strain evidence="18 19">CBS 144469</strain>
    </source>
</reference>
<dbReference type="PANTHER" id="PTHR10309">
    <property type="entry name" value="MANNOSE-6-PHOSPHATE ISOMERASE"/>
    <property type="match status" value="1"/>
</dbReference>
<dbReference type="PROSITE" id="PS00966">
    <property type="entry name" value="PMI_I_2"/>
    <property type="match status" value="1"/>
</dbReference>
<evidence type="ECO:0000313" key="18">
    <source>
        <dbReference type="EMBL" id="KAF6760862.1"/>
    </source>
</evidence>
<dbReference type="GO" id="GO:0004476">
    <property type="term" value="F:mannose-6-phosphate isomerase activity"/>
    <property type="evidence" value="ECO:0007669"/>
    <property type="project" value="UniProtKB-EC"/>
</dbReference>
<dbReference type="Proteomes" id="UP000521943">
    <property type="component" value="Unassembled WGS sequence"/>
</dbReference>
<dbReference type="GO" id="GO:0009298">
    <property type="term" value="P:GDP-mannose biosynthetic process"/>
    <property type="evidence" value="ECO:0007669"/>
    <property type="project" value="UniProtKB-UniPathway"/>
</dbReference>
<dbReference type="InterPro" id="IPR016305">
    <property type="entry name" value="Mannose-6-P_Isomerase"/>
</dbReference>
<feature type="binding site" evidence="11">
    <location>
        <position position="116"/>
    </location>
    <ligand>
        <name>Zn(2+)</name>
        <dbReference type="ChEBI" id="CHEBI:29105"/>
    </ligand>
</feature>
<evidence type="ECO:0000259" key="15">
    <source>
        <dbReference type="Pfam" id="PF01238"/>
    </source>
</evidence>
<comment type="catalytic activity">
    <reaction evidence="1 12">
        <text>D-mannose 6-phosphate = D-fructose 6-phosphate</text>
        <dbReference type="Rhea" id="RHEA:12356"/>
        <dbReference type="ChEBI" id="CHEBI:58735"/>
        <dbReference type="ChEBI" id="CHEBI:61527"/>
        <dbReference type="EC" id="5.3.1.8"/>
    </reaction>
</comment>
<dbReference type="UniPathway" id="UPA00126">
    <property type="reaction ID" value="UER00423"/>
</dbReference>
<feature type="binding site" evidence="11">
    <location>
        <position position="143"/>
    </location>
    <ligand>
        <name>Zn(2+)</name>
        <dbReference type="ChEBI" id="CHEBI:29105"/>
    </ligand>
</feature>
<keyword evidence="9 12" id="KW-0413">Isomerase</keyword>
<evidence type="ECO:0000256" key="6">
    <source>
        <dbReference type="ARBA" id="ARBA00018236"/>
    </source>
</evidence>
<dbReference type="InterPro" id="IPR001250">
    <property type="entry name" value="Man6P_Isoase-1"/>
</dbReference>
<dbReference type="GO" id="GO:0008270">
    <property type="term" value="F:zinc ion binding"/>
    <property type="evidence" value="ECO:0007669"/>
    <property type="project" value="InterPro"/>
</dbReference>
<feature type="binding site" evidence="11">
    <location>
        <position position="278"/>
    </location>
    <ligand>
        <name>Zn(2+)</name>
        <dbReference type="ChEBI" id="CHEBI:29105"/>
    </ligand>
</feature>
<evidence type="ECO:0000256" key="5">
    <source>
        <dbReference type="ARBA" id="ARBA00011956"/>
    </source>
</evidence>
<dbReference type="OrthoDB" id="6605218at2759"/>
<evidence type="ECO:0000256" key="8">
    <source>
        <dbReference type="ARBA" id="ARBA00022833"/>
    </source>
</evidence>
<dbReference type="PRINTS" id="PR00714">
    <property type="entry name" value="MAN6PISMRASE"/>
</dbReference>